<dbReference type="InterPro" id="IPR050190">
    <property type="entry name" value="UPF0213_domain"/>
</dbReference>
<evidence type="ECO:0000259" key="2">
    <source>
        <dbReference type="PROSITE" id="PS50164"/>
    </source>
</evidence>
<dbReference type="InterPro" id="IPR035901">
    <property type="entry name" value="GIY-YIG_endonuc_sf"/>
</dbReference>
<dbReference type="SMART" id="SM00465">
    <property type="entry name" value="GIYc"/>
    <property type="match status" value="1"/>
</dbReference>
<dbReference type="Gene3D" id="3.40.1440.10">
    <property type="entry name" value="GIY-YIG endonuclease"/>
    <property type="match status" value="1"/>
</dbReference>
<proteinExistence type="inferred from homology"/>
<accession>A0ABR6WXU8</accession>
<dbReference type="InterPro" id="IPR000305">
    <property type="entry name" value="GIY-YIG_endonuc"/>
</dbReference>
<sequence length="83" mass="9771">MDKTYVYIVKCRDESLYTGWTKDIDSRIKVHNSGNGAKYTRSRRPVELVYWEELDGKSEALVREAAIKKMTKKQKLILIDSFR</sequence>
<dbReference type="PANTHER" id="PTHR34477">
    <property type="entry name" value="UPF0213 PROTEIN YHBQ"/>
    <property type="match status" value="1"/>
</dbReference>
<keyword evidence="4" id="KW-1185">Reference proteome</keyword>
<gene>
    <name evidence="3" type="ORF">GH808_12265</name>
</gene>
<evidence type="ECO:0000313" key="4">
    <source>
        <dbReference type="Proteomes" id="UP000603234"/>
    </source>
</evidence>
<name>A0ABR6WXU8_9FIRM</name>
<dbReference type="EMBL" id="WJBC01000021">
    <property type="protein sequence ID" value="MBC3805195.1"/>
    <property type="molecule type" value="Genomic_DNA"/>
</dbReference>
<comment type="similarity">
    <text evidence="1">Belongs to the UPF0213 family.</text>
</comment>
<feature type="domain" description="GIY-YIG" evidence="2">
    <location>
        <begin position="2"/>
        <end position="77"/>
    </location>
</feature>
<dbReference type="CDD" id="cd10456">
    <property type="entry name" value="GIY-YIG_UPF0213"/>
    <property type="match status" value="1"/>
</dbReference>
<dbReference type="Proteomes" id="UP000603234">
    <property type="component" value="Unassembled WGS sequence"/>
</dbReference>
<reference evidence="3 4" key="1">
    <citation type="journal article" date="2020" name="mSystems">
        <title>Defining Genomic and Predicted Metabolic Features of the Acetobacterium Genus.</title>
        <authorList>
            <person name="Ross D.E."/>
            <person name="Marshall C.W."/>
            <person name="Gulliver D."/>
            <person name="May H.D."/>
            <person name="Norman R.S."/>
        </authorList>
    </citation>
    <scope>NUCLEOTIDE SEQUENCE [LARGE SCALE GENOMIC DNA]</scope>
    <source>
        <strain evidence="3 4">DSM 8238</strain>
    </source>
</reference>
<dbReference type="PROSITE" id="PS50164">
    <property type="entry name" value="GIY_YIG"/>
    <property type="match status" value="1"/>
</dbReference>
<organism evidence="3 4">
    <name type="scientific">Acetobacterium fimetarium</name>
    <dbReference type="NCBI Taxonomy" id="52691"/>
    <lineage>
        <taxon>Bacteria</taxon>
        <taxon>Bacillati</taxon>
        <taxon>Bacillota</taxon>
        <taxon>Clostridia</taxon>
        <taxon>Eubacteriales</taxon>
        <taxon>Eubacteriaceae</taxon>
        <taxon>Acetobacterium</taxon>
    </lineage>
</organism>
<dbReference type="PANTHER" id="PTHR34477:SF1">
    <property type="entry name" value="UPF0213 PROTEIN YHBQ"/>
    <property type="match status" value="1"/>
</dbReference>
<dbReference type="SUPFAM" id="SSF82771">
    <property type="entry name" value="GIY-YIG endonuclease"/>
    <property type="match status" value="1"/>
</dbReference>
<comment type="caution">
    <text evidence="3">The sequence shown here is derived from an EMBL/GenBank/DDBJ whole genome shotgun (WGS) entry which is preliminary data.</text>
</comment>
<evidence type="ECO:0000313" key="3">
    <source>
        <dbReference type="EMBL" id="MBC3805195.1"/>
    </source>
</evidence>
<evidence type="ECO:0000256" key="1">
    <source>
        <dbReference type="ARBA" id="ARBA00007435"/>
    </source>
</evidence>
<protein>
    <submittedName>
        <fullName evidence="3">GIY-YIG nuclease family protein</fullName>
    </submittedName>
</protein>
<dbReference type="Pfam" id="PF01541">
    <property type="entry name" value="GIY-YIG"/>
    <property type="match status" value="1"/>
</dbReference>